<dbReference type="GO" id="GO:0043153">
    <property type="term" value="P:entrainment of circadian clock by photoperiod"/>
    <property type="evidence" value="ECO:0007669"/>
    <property type="project" value="TreeGrafter"/>
</dbReference>
<dbReference type="PROSITE" id="PS51645">
    <property type="entry name" value="PHR_CRY_ALPHA_BETA"/>
    <property type="match status" value="1"/>
</dbReference>
<evidence type="ECO:0000256" key="2">
    <source>
        <dbReference type="ARBA" id="ARBA00004556"/>
    </source>
</evidence>
<keyword evidence="16" id="KW-0675">Receptor</keyword>
<evidence type="ECO:0000256" key="17">
    <source>
        <dbReference type="ARBA" id="ARBA00023242"/>
    </source>
</evidence>
<keyword evidence="7" id="KW-0600">Photoreceptor protein</keyword>
<evidence type="ECO:0000313" key="21">
    <source>
        <dbReference type="EMBL" id="MBW22726.1"/>
    </source>
</evidence>
<keyword evidence="11 18" id="KW-0274">FAD</keyword>
<evidence type="ECO:0000256" key="13">
    <source>
        <dbReference type="ARBA" id="ARBA00023015"/>
    </source>
</evidence>
<dbReference type="Gene3D" id="3.40.50.620">
    <property type="entry name" value="HUPs"/>
    <property type="match status" value="1"/>
</dbReference>
<comment type="similarity">
    <text evidence="3">Belongs to the DNA photolyase class-1 family.</text>
</comment>
<dbReference type="InterPro" id="IPR036134">
    <property type="entry name" value="Crypto/Photolyase_FAD-like_sf"/>
</dbReference>
<keyword evidence="6" id="KW-0678">Repressor</keyword>
<feature type="site" description="Electron transfer via tryptophanyl radical" evidence="19">
    <location>
        <position position="341"/>
    </location>
</feature>
<evidence type="ECO:0000256" key="6">
    <source>
        <dbReference type="ARBA" id="ARBA00022491"/>
    </source>
</evidence>
<feature type="site" description="Electron transfer via tryptophanyl radical" evidence="19">
    <location>
        <position position="419"/>
    </location>
</feature>
<dbReference type="GO" id="GO:0003677">
    <property type="term" value="F:DNA binding"/>
    <property type="evidence" value="ECO:0007669"/>
    <property type="project" value="TreeGrafter"/>
</dbReference>
<dbReference type="PRINTS" id="PR00147">
    <property type="entry name" value="DNAPHOTLYASE"/>
</dbReference>
<evidence type="ECO:0000256" key="5">
    <source>
        <dbReference type="ARBA" id="ARBA00022490"/>
    </source>
</evidence>
<evidence type="ECO:0000256" key="4">
    <source>
        <dbReference type="ARBA" id="ARBA00021159"/>
    </source>
</evidence>
<dbReference type="GO" id="GO:0005634">
    <property type="term" value="C:nucleus"/>
    <property type="evidence" value="ECO:0007669"/>
    <property type="project" value="UniProtKB-SubCell"/>
</dbReference>
<keyword evidence="12" id="KW-0157">Chromophore</keyword>
<evidence type="ECO:0000256" key="18">
    <source>
        <dbReference type="PIRSR" id="PIRSR602081-1"/>
    </source>
</evidence>
<dbReference type="InterPro" id="IPR005101">
    <property type="entry name" value="Cryptochr/Photolyase_FAD-bd"/>
</dbReference>
<proteinExistence type="inferred from homology"/>
<dbReference type="GO" id="GO:0045892">
    <property type="term" value="P:negative regulation of DNA-templated transcription"/>
    <property type="evidence" value="ECO:0007669"/>
    <property type="project" value="TreeGrafter"/>
</dbReference>
<dbReference type="Pfam" id="PF03441">
    <property type="entry name" value="FAD_binding_7"/>
    <property type="match status" value="1"/>
</dbReference>
<dbReference type="GO" id="GO:0006950">
    <property type="term" value="P:response to stress"/>
    <property type="evidence" value="ECO:0007669"/>
    <property type="project" value="UniProtKB-ARBA"/>
</dbReference>
<keyword evidence="8" id="KW-0716">Sensory transduction</keyword>
<keyword evidence="10" id="KW-0547">Nucleotide-binding</keyword>
<dbReference type="PANTHER" id="PTHR11455">
    <property type="entry name" value="CRYPTOCHROME"/>
    <property type="match status" value="1"/>
</dbReference>
<accession>A0A2M3Z2I5</accession>
<keyword evidence="9 18" id="KW-0285">Flavoprotein</keyword>
<evidence type="ECO:0000259" key="20">
    <source>
        <dbReference type="PROSITE" id="PS51645"/>
    </source>
</evidence>
<dbReference type="GO" id="GO:0009881">
    <property type="term" value="F:photoreceptor activity"/>
    <property type="evidence" value="ECO:0007669"/>
    <property type="project" value="UniProtKB-KW"/>
</dbReference>
<evidence type="ECO:0000256" key="12">
    <source>
        <dbReference type="ARBA" id="ARBA00022991"/>
    </source>
</evidence>
<keyword evidence="14" id="KW-0090">Biological rhythms</keyword>
<feature type="binding site" evidence="18">
    <location>
        <position position="252"/>
    </location>
    <ligand>
        <name>FAD</name>
        <dbReference type="ChEBI" id="CHEBI:57692"/>
    </ligand>
</feature>
<dbReference type="Gene3D" id="1.10.579.10">
    <property type="entry name" value="DNA Cyclobutane Dipyrimidine Photolyase, subunit A, domain 3"/>
    <property type="match status" value="1"/>
</dbReference>
<evidence type="ECO:0000256" key="14">
    <source>
        <dbReference type="ARBA" id="ARBA00023108"/>
    </source>
</evidence>
<evidence type="ECO:0000256" key="19">
    <source>
        <dbReference type="PIRSR" id="PIRSR602081-2"/>
    </source>
</evidence>
<evidence type="ECO:0000256" key="3">
    <source>
        <dbReference type="ARBA" id="ARBA00005862"/>
    </source>
</evidence>
<organism evidence="21">
    <name type="scientific">Anopheles braziliensis</name>
    <dbReference type="NCBI Taxonomy" id="58242"/>
    <lineage>
        <taxon>Eukaryota</taxon>
        <taxon>Metazoa</taxon>
        <taxon>Ecdysozoa</taxon>
        <taxon>Arthropoda</taxon>
        <taxon>Hexapoda</taxon>
        <taxon>Insecta</taxon>
        <taxon>Pterygota</taxon>
        <taxon>Neoptera</taxon>
        <taxon>Endopterygota</taxon>
        <taxon>Diptera</taxon>
        <taxon>Nematocera</taxon>
        <taxon>Culicoidea</taxon>
        <taxon>Culicidae</taxon>
        <taxon>Anophelinae</taxon>
        <taxon>Anopheles</taxon>
    </lineage>
</organism>
<feature type="site" description="Electron transfer via tryptophanyl radical" evidence="19">
    <location>
        <position position="396"/>
    </location>
</feature>
<dbReference type="GO" id="GO:0071949">
    <property type="term" value="F:FAD binding"/>
    <property type="evidence" value="ECO:0007669"/>
    <property type="project" value="TreeGrafter"/>
</dbReference>
<evidence type="ECO:0000256" key="16">
    <source>
        <dbReference type="ARBA" id="ARBA00023170"/>
    </source>
</evidence>
<evidence type="ECO:0000256" key="7">
    <source>
        <dbReference type="ARBA" id="ARBA00022543"/>
    </source>
</evidence>
<dbReference type="InterPro" id="IPR006050">
    <property type="entry name" value="DNA_photolyase_N"/>
</dbReference>
<feature type="domain" description="Photolyase/cryptochrome alpha/beta" evidence="20">
    <location>
        <begin position="3"/>
        <end position="140"/>
    </location>
</feature>
<keyword evidence="13" id="KW-0805">Transcription regulation</keyword>
<dbReference type="AlphaFoldDB" id="A0A2M3Z2I5"/>
<dbReference type="GO" id="GO:0006139">
    <property type="term" value="P:nucleobase-containing compound metabolic process"/>
    <property type="evidence" value="ECO:0007669"/>
    <property type="project" value="UniProtKB-ARBA"/>
</dbReference>
<comment type="subcellular location">
    <subcellularLocation>
        <location evidence="2">Cytoplasm</location>
        <location evidence="2">Perinuclear region</location>
    </subcellularLocation>
    <subcellularLocation>
        <location evidence="1">Nucleus</location>
    </subcellularLocation>
</comment>
<evidence type="ECO:0000256" key="11">
    <source>
        <dbReference type="ARBA" id="ARBA00022827"/>
    </source>
</evidence>
<reference evidence="21" key="1">
    <citation type="submission" date="2018-01" db="EMBL/GenBank/DDBJ databases">
        <title>An insight into the sialome of Amazonian anophelines.</title>
        <authorList>
            <person name="Ribeiro J.M."/>
            <person name="Scarpassa V."/>
            <person name="Calvo E."/>
        </authorList>
    </citation>
    <scope>NUCLEOTIDE SEQUENCE</scope>
    <source>
        <tissue evidence="21">Salivary glands</tissue>
    </source>
</reference>
<protein>
    <recommendedName>
        <fullName evidence="4">Cryptochrome-1</fullName>
    </recommendedName>
</protein>
<dbReference type="Pfam" id="PF00875">
    <property type="entry name" value="DNA_photolyase"/>
    <property type="match status" value="1"/>
</dbReference>
<keyword evidence="5" id="KW-0963">Cytoplasm</keyword>
<name>A0A2M3Z2I5_9DIPT</name>
<evidence type="ECO:0000256" key="10">
    <source>
        <dbReference type="ARBA" id="ARBA00022741"/>
    </source>
</evidence>
<dbReference type="GO" id="GO:0032922">
    <property type="term" value="P:circadian regulation of gene expression"/>
    <property type="evidence" value="ECO:0007669"/>
    <property type="project" value="TreeGrafter"/>
</dbReference>
<dbReference type="PANTHER" id="PTHR11455:SF17">
    <property type="entry name" value="CRYPTOCHROME-1"/>
    <property type="match status" value="1"/>
</dbReference>
<dbReference type="PROSITE" id="PS00394">
    <property type="entry name" value="DNA_PHOTOLYASES_1_1"/>
    <property type="match status" value="1"/>
</dbReference>
<keyword evidence="15" id="KW-0804">Transcription</keyword>
<dbReference type="SUPFAM" id="SSF48173">
    <property type="entry name" value="Cryptochrome/photolyase FAD-binding domain"/>
    <property type="match status" value="1"/>
</dbReference>
<feature type="binding site" evidence="18">
    <location>
        <begin position="409"/>
        <end position="411"/>
    </location>
    <ligand>
        <name>FAD</name>
        <dbReference type="ChEBI" id="CHEBI:57692"/>
    </ligand>
</feature>
<dbReference type="Gene3D" id="1.25.40.80">
    <property type="match status" value="1"/>
</dbReference>
<keyword evidence="17" id="KW-0539">Nucleus</keyword>
<comment type="cofactor">
    <cofactor evidence="18">
        <name>FAD</name>
        <dbReference type="ChEBI" id="CHEBI:57692"/>
    </cofactor>
    <text evidence="18">Binds 1 FAD per subunit.</text>
</comment>
<dbReference type="InterPro" id="IPR036155">
    <property type="entry name" value="Crypto/Photolyase_N_sf"/>
</dbReference>
<keyword evidence="21" id="KW-0456">Lyase</keyword>
<feature type="binding site" evidence="18">
    <location>
        <begin position="310"/>
        <end position="317"/>
    </location>
    <ligand>
        <name>FAD</name>
        <dbReference type="ChEBI" id="CHEBI:57692"/>
    </ligand>
</feature>
<dbReference type="GO" id="GO:0048471">
    <property type="term" value="C:perinuclear region of cytoplasm"/>
    <property type="evidence" value="ECO:0007669"/>
    <property type="project" value="UniProtKB-SubCell"/>
</dbReference>
<dbReference type="SUPFAM" id="SSF52425">
    <property type="entry name" value="Cryptochrome/photolyase, N-terminal domain"/>
    <property type="match status" value="1"/>
</dbReference>
<dbReference type="InterPro" id="IPR002081">
    <property type="entry name" value="Cryptochrome/DNA_photolyase_1"/>
</dbReference>
<dbReference type="EMBL" id="GGFM01001975">
    <property type="protein sequence ID" value="MBW22726.1"/>
    <property type="molecule type" value="Transcribed_RNA"/>
</dbReference>
<evidence type="ECO:0000256" key="1">
    <source>
        <dbReference type="ARBA" id="ARBA00004123"/>
    </source>
</evidence>
<sequence length="548" mass="62832">MTINNILWFRHGLRLHDNPSLLEALKSDCQSGSGEPVKLFPVFIFDGESAGTRIVGYNRMKFLLESLADLDRQFRELGGQLLVFRGDSETVLRRLFEELNIKKLCFEQDCEPIWRDRDERITKLCETMDVKCVENVSHTLWNPNEVIQTNGDIPPLTYQMFLHTVDIIGEPPRPVGAPDFEFVEFGRIPAILASELKLFQQHHMPGPEEFGLTYDGNADIAFQKWFGGETRALESLGARLKQEEEAFREGYYLPTQAKPEILGPATSMSAALRFGCLSVRMFYWCVHDLFAKVQASSQFKCPIGQHITGQLIWREYFYTMSVRNPHYGEMERNPICLNIPWYEPVDDSLARWKEGRTGFPLIDAAMRQLLAEGWLHHILRNITATFLTRGGLWISWEAGLQHFLKYLLDADWSVCAGNWMWVSSSAFERLLDSSKCTCPIALAYRLDPTGDYVKRYVPELANYPAHLVHEPWKATKEEQLEYGCTIGQQYPVPMVDLSVVAKRNAHAMAKLREQLVNNGGSTPPHCRPSDIDEIRQFFWLADDVVPET</sequence>
<dbReference type="InterPro" id="IPR014729">
    <property type="entry name" value="Rossmann-like_a/b/a_fold"/>
</dbReference>
<evidence type="ECO:0000256" key="9">
    <source>
        <dbReference type="ARBA" id="ARBA00022630"/>
    </source>
</evidence>
<dbReference type="InterPro" id="IPR018394">
    <property type="entry name" value="DNA_photolyase_1_CS_C"/>
</dbReference>
<dbReference type="GO" id="GO:0016829">
    <property type="term" value="F:lyase activity"/>
    <property type="evidence" value="ECO:0007669"/>
    <property type="project" value="UniProtKB-KW"/>
</dbReference>
<evidence type="ECO:0000256" key="15">
    <source>
        <dbReference type="ARBA" id="ARBA00023163"/>
    </source>
</evidence>
<evidence type="ECO:0000256" key="8">
    <source>
        <dbReference type="ARBA" id="ARBA00022606"/>
    </source>
</evidence>